<dbReference type="RefSeq" id="WP_220207460.1">
    <property type="nucleotide sequence ID" value="NZ_BNJK01000001.1"/>
</dbReference>
<dbReference type="PANTHER" id="PTHR43227">
    <property type="entry name" value="BLL4140 PROTEIN"/>
    <property type="match status" value="1"/>
</dbReference>
<feature type="transmembrane region" description="Helical" evidence="7">
    <location>
        <begin position="233"/>
        <end position="250"/>
    </location>
</feature>
<dbReference type="EMBL" id="BNJK01000001">
    <property type="protein sequence ID" value="GHO96867.1"/>
    <property type="molecule type" value="Genomic_DNA"/>
</dbReference>
<keyword evidence="4 7" id="KW-0812">Transmembrane</keyword>
<keyword evidence="3" id="KW-1003">Cell membrane</keyword>
<evidence type="ECO:0000256" key="8">
    <source>
        <dbReference type="SAM" id="MobiDB-lite"/>
    </source>
</evidence>
<proteinExistence type="inferred from homology"/>
<organism evidence="10 11">
    <name type="scientific">Reticulibacter mediterranei</name>
    <dbReference type="NCBI Taxonomy" id="2778369"/>
    <lineage>
        <taxon>Bacteria</taxon>
        <taxon>Bacillati</taxon>
        <taxon>Chloroflexota</taxon>
        <taxon>Ktedonobacteria</taxon>
        <taxon>Ktedonobacterales</taxon>
        <taxon>Reticulibacteraceae</taxon>
        <taxon>Reticulibacter</taxon>
    </lineage>
</organism>
<evidence type="ECO:0000259" key="9">
    <source>
        <dbReference type="PROSITE" id="PS50928"/>
    </source>
</evidence>
<dbReference type="Proteomes" id="UP000597444">
    <property type="component" value="Unassembled WGS sequence"/>
</dbReference>
<dbReference type="InterPro" id="IPR035906">
    <property type="entry name" value="MetI-like_sf"/>
</dbReference>
<keyword evidence="11" id="KW-1185">Reference proteome</keyword>
<gene>
    <name evidence="10" type="primary">lplB</name>
    <name evidence="10" type="ORF">KSF_069150</name>
</gene>
<evidence type="ECO:0000256" key="6">
    <source>
        <dbReference type="ARBA" id="ARBA00023136"/>
    </source>
</evidence>
<evidence type="ECO:0000313" key="10">
    <source>
        <dbReference type="EMBL" id="GHO96867.1"/>
    </source>
</evidence>
<evidence type="ECO:0000256" key="3">
    <source>
        <dbReference type="ARBA" id="ARBA00022475"/>
    </source>
</evidence>
<evidence type="ECO:0000256" key="1">
    <source>
        <dbReference type="ARBA" id="ARBA00004651"/>
    </source>
</evidence>
<protein>
    <submittedName>
        <fullName evidence="10">Protein LplB</fullName>
    </submittedName>
</protein>
<feature type="transmembrane region" description="Helical" evidence="7">
    <location>
        <begin position="194"/>
        <end position="213"/>
    </location>
</feature>
<dbReference type="Gene3D" id="1.10.3720.10">
    <property type="entry name" value="MetI-like"/>
    <property type="match status" value="1"/>
</dbReference>
<evidence type="ECO:0000256" key="5">
    <source>
        <dbReference type="ARBA" id="ARBA00022989"/>
    </source>
</evidence>
<dbReference type="GO" id="GO:0055085">
    <property type="term" value="P:transmembrane transport"/>
    <property type="evidence" value="ECO:0007669"/>
    <property type="project" value="InterPro"/>
</dbReference>
<evidence type="ECO:0000313" key="11">
    <source>
        <dbReference type="Proteomes" id="UP000597444"/>
    </source>
</evidence>
<comment type="subcellular location">
    <subcellularLocation>
        <location evidence="1 7">Cell membrane</location>
        <topology evidence="1 7">Multi-pass membrane protein</topology>
    </subcellularLocation>
</comment>
<accession>A0A8J3IU91</accession>
<comment type="similarity">
    <text evidence="7">Belongs to the binding-protein-dependent transport system permease family.</text>
</comment>
<feature type="transmembrane region" description="Helical" evidence="7">
    <location>
        <begin position="103"/>
        <end position="127"/>
    </location>
</feature>
<comment type="caution">
    <text evidence="10">The sequence shown here is derived from an EMBL/GenBank/DDBJ whole genome shotgun (WGS) entry which is preliminary data.</text>
</comment>
<dbReference type="SUPFAM" id="SSF161098">
    <property type="entry name" value="MetI-like"/>
    <property type="match status" value="1"/>
</dbReference>
<dbReference type="InterPro" id="IPR000515">
    <property type="entry name" value="MetI-like"/>
</dbReference>
<dbReference type="PANTHER" id="PTHR43227:SF11">
    <property type="entry name" value="BLL4140 PROTEIN"/>
    <property type="match status" value="1"/>
</dbReference>
<sequence length="326" mass="36863">MQAVNTAEKSSSTRSKTVARSKRGDKQVPLGIRLWRYRWAYLLVLPGFLYFVIFHYVPLWGNIAAFQDFSPYRGYLGSPWIGLQNFADIATNPDIGYVIWNTLLLSLLQIVFAFPAAIVLALMLNSLLSERFKRFMQSVLYLPHFLGWVIIISIWQQFFGGDGLINQVLQALGMHTIDFITNSDLFRPMLVLQVIWKETGWSTIIFLAALSSIDMNLYEAAVIDGADGWRRMWHITLPGIRNVIVILFILRMGSILDTGFEQIFLQMQGVDIRVAQTIDIFAYIRGIQGGQWGLTTALGLVKAVVGTVLILCTNKVVKLFGEEGLF</sequence>
<dbReference type="GO" id="GO:0005886">
    <property type="term" value="C:plasma membrane"/>
    <property type="evidence" value="ECO:0007669"/>
    <property type="project" value="UniProtKB-SubCell"/>
</dbReference>
<feature type="transmembrane region" description="Helical" evidence="7">
    <location>
        <begin position="139"/>
        <end position="158"/>
    </location>
</feature>
<evidence type="ECO:0000256" key="2">
    <source>
        <dbReference type="ARBA" id="ARBA00022448"/>
    </source>
</evidence>
<dbReference type="InterPro" id="IPR050809">
    <property type="entry name" value="UgpAE/MalFG_permease"/>
</dbReference>
<keyword evidence="2 7" id="KW-0813">Transport</keyword>
<feature type="region of interest" description="Disordered" evidence="8">
    <location>
        <begin position="1"/>
        <end position="22"/>
    </location>
</feature>
<feature type="domain" description="ABC transmembrane type-1" evidence="9">
    <location>
        <begin position="99"/>
        <end position="313"/>
    </location>
</feature>
<reference evidence="10" key="1">
    <citation type="submission" date="2020-10" db="EMBL/GenBank/DDBJ databases">
        <title>Taxonomic study of unclassified bacteria belonging to the class Ktedonobacteria.</title>
        <authorList>
            <person name="Yabe S."/>
            <person name="Wang C.M."/>
            <person name="Zheng Y."/>
            <person name="Sakai Y."/>
            <person name="Cavaletti L."/>
            <person name="Monciardini P."/>
            <person name="Donadio S."/>
        </authorList>
    </citation>
    <scope>NUCLEOTIDE SEQUENCE</scope>
    <source>
        <strain evidence="10">ID150040</strain>
    </source>
</reference>
<feature type="compositionally biased region" description="Polar residues" evidence="8">
    <location>
        <begin position="1"/>
        <end position="16"/>
    </location>
</feature>
<feature type="transmembrane region" description="Helical" evidence="7">
    <location>
        <begin position="39"/>
        <end position="57"/>
    </location>
</feature>
<evidence type="ECO:0000256" key="7">
    <source>
        <dbReference type="RuleBase" id="RU363032"/>
    </source>
</evidence>
<keyword evidence="5 7" id="KW-1133">Transmembrane helix</keyword>
<name>A0A8J3IU91_9CHLR</name>
<dbReference type="AlphaFoldDB" id="A0A8J3IU91"/>
<evidence type="ECO:0000256" key="4">
    <source>
        <dbReference type="ARBA" id="ARBA00022692"/>
    </source>
</evidence>
<keyword evidence="6 7" id="KW-0472">Membrane</keyword>
<dbReference type="CDD" id="cd06261">
    <property type="entry name" value="TM_PBP2"/>
    <property type="match status" value="1"/>
</dbReference>
<dbReference type="PROSITE" id="PS50928">
    <property type="entry name" value="ABC_TM1"/>
    <property type="match status" value="1"/>
</dbReference>
<dbReference type="Pfam" id="PF00528">
    <property type="entry name" value="BPD_transp_1"/>
    <property type="match status" value="1"/>
</dbReference>